<dbReference type="PANTHER" id="PTHR38166">
    <property type="entry name" value="C2H2-TYPE DOMAIN-CONTAINING PROTEIN-RELATED"/>
    <property type="match status" value="1"/>
</dbReference>
<feature type="compositionally biased region" description="Polar residues" evidence="1">
    <location>
        <begin position="87"/>
        <end position="96"/>
    </location>
</feature>
<dbReference type="PANTHER" id="PTHR38166:SF1">
    <property type="entry name" value="C2H2-TYPE DOMAIN-CONTAINING PROTEIN"/>
    <property type="match status" value="1"/>
</dbReference>
<evidence type="ECO:0000313" key="3">
    <source>
        <dbReference type="Proteomes" id="UP001628179"/>
    </source>
</evidence>
<dbReference type="EMBL" id="BAAFSV010000004">
    <property type="protein sequence ID" value="GAB1317912.1"/>
    <property type="molecule type" value="Genomic_DNA"/>
</dbReference>
<sequence length="638" mass="70529">MALHPRALSSASDFKAAAPAGDALDKNPLLSMSEPLDGHRHWDLGLENQLFDGADPSLRLCQSHVQPTSEYETPDTLQRFRHINEPCHSTNFSPGESEQDPMSHVGEARSGDQKASDGDQPDDPPLPTAARRNLLDCAMDTPEEHSSGESSIEIESLSVSGVSEDELIWAPDPDDGIAQFIDAAAHRLLGEYRRATIFPPPNEAGISTRSPATHRETPRVTHNPEPSRYHQYLPGPHRKGKRAKKGQGQDSDDEESQRQQPKKQRVNATTEGKPTLLLACPFWKLDSQTHDRCFKLILSNTSRVKQHLLRKHSPTYYCQRCYAIFPNKETLDQHIQVQVVTCPCREHSFPQITYQQRLQLSTKSKTNLPEADQWFAIWDIIFPGRPRPSSPYIDAELSEDLCRFREFAEADGPDIMTAEMQHRLQMTEIPAEQTTAILRQVISRCITLLFERWPAGRPPLPQPGDAAPSLATAMPSESPPAGSSGGQSSSNSIPAVHRETPPSSVVSLDRNAMMPSNMQQEEPFVAVSTCEAQYAEPSDEFQIQWEGIWQWPWDRDQSQDMDLGIPSGMLGEIPDVTLAAAALLVPQPTIDGTRQVSQSDAIPEASTPQARTTSAVPIAVSDPCPQGLEIVAEGIDAL</sequence>
<feature type="region of interest" description="Disordered" evidence="1">
    <location>
        <begin position="85"/>
        <end position="130"/>
    </location>
</feature>
<feature type="compositionally biased region" description="Basic residues" evidence="1">
    <location>
        <begin position="236"/>
        <end position="245"/>
    </location>
</feature>
<comment type="caution">
    <text evidence="2">The sequence shown here is derived from an EMBL/GenBank/DDBJ whole genome shotgun (WGS) entry which is preliminary data.</text>
</comment>
<proteinExistence type="predicted"/>
<feature type="compositionally biased region" description="Basic and acidic residues" evidence="1">
    <location>
        <begin position="106"/>
        <end position="117"/>
    </location>
</feature>
<dbReference type="Proteomes" id="UP001628179">
    <property type="component" value="Unassembled WGS sequence"/>
</dbReference>
<feature type="region of interest" description="Disordered" evidence="1">
    <location>
        <begin position="197"/>
        <end position="270"/>
    </location>
</feature>
<feature type="region of interest" description="Disordered" evidence="1">
    <location>
        <begin position="456"/>
        <end position="508"/>
    </location>
</feature>
<reference evidence="2 3" key="1">
    <citation type="submission" date="2024-09" db="EMBL/GenBank/DDBJ databases">
        <title>Itraconazole resistance in Madurella fahalii resulting from another homologue of gene encoding cytochrome P450 14-alpha sterol demethylase (CYP51).</title>
        <authorList>
            <person name="Yoshioka I."/>
            <person name="Fahal A.H."/>
            <person name="Kaneko S."/>
            <person name="Yaguchi T."/>
        </authorList>
    </citation>
    <scope>NUCLEOTIDE SEQUENCE [LARGE SCALE GENOMIC DNA]</scope>
    <source>
        <strain evidence="2 3">IFM 68171</strain>
    </source>
</reference>
<gene>
    <name evidence="2" type="ORF">MFIFM68171_08122</name>
</gene>
<evidence type="ECO:0008006" key="4">
    <source>
        <dbReference type="Google" id="ProtNLM"/>
    </source>
</evidence>
<dbReference type="GeneID" id="98178865"/>
<organism evidence="2 3">
    <name type="scientific">Madurella fahalii</name>
    <dbReference type="NCBI Taxonomy" id="1157608"/>
    <lineage>
        <taxon>Eukaryota</taxon>
        <taxon>Fungi</taxon>
        <taxon>Dikarya</taxon>
        <taxon>Ascomycota</taxon>
        <taxon>Pezizomycotina</taxon>
        <taxon>Sordariomycetes</taxon>
        <taxon>Sordariomycetidae</taxon>
        <taxon>Sordariales</taxon>
        <taxon>Sordariales incertae sedis</taxon>
        <taxon>Madurella</taxon>
    </lineage>
</organism>
<evidence type="ECO:0000256" key="1">
    <source>
        <dbReference type="SAM" id="MobiDB-lite"/>
    </source>
</evidence>
<feature type="region of interest" description="Disordered" evidence="1">
    <location>
        <begin position="1"/>
        <end position="29"/>
    </location>
</feature>
<evidence type="ECO:0000313" key="2">
    <source>
        <dbReference type="EMBL" id="GAB1317912.1"/>
    </source>
</evidence>
<dbReference type="RefSeq" id="XP_070919643.1">
    <property type="nucleotide sequence ID" value="XM_071063542.1"/>
</dbReference>
<keyword evidence="3" id="KW-1185">Reference proteome</keyword>
<accession>A0ABQ0GJG4</accession>
<feature type="compositionally biased region" description="Low complexity" evidence="1">
    <location>
        <begin position="475"/>
        <end position="492"/>
    </location>
</feature>
<name>A0ABQ0GJG4_9PEZI</name>
<protein>
    <recommendedName>
        <fullName evidence="4">C2H2-type domain-containing protein</fullName>
    </recommendedName>
</protein>